<comment type="caution">
    <text evidence="1">The sequence shown here is derived from an EMBL/GenBank/DDBJ whole genome shotgun (WGS) entry which is preliminary data.</text>
</comment>
<evidence type="ECO:0000313" key="2">
    <source>
        <dbReference type="Proteomes" id="UP001476798"/>
    </source>
</evidence>
<name>A0ABV0PLK3_9TELE</name>
<gene>
    <name evidence="1" type="ORF">GOODEAATRI_006456</name>
</gene>
<evidence type="ECO:0000313" key="1">
    <source>
        <dbReference type="EMBL" id="MEQ2184303.1"/>
    </source>
</evidence>
<proteinExistence type="predicted"/>
<dbReference type="EMBL" id="JAHRIO010080272">
    <property type="protein sequence ID" value="MEQ2184303.1"/>
    <property type="molecule type" value="Genomic_DNA"/>
</dbReference>
<sequence length="114" mass="13582">MQEHILVMVITFSYRKFITQKRDLRMKTSRADCYSAHYILENLFLEFCSNRYSVCRTDCKSMNFCTRSPEICPFVDMILNQSDLNYTYLYHLTDLPCFYIDGIKHLVLALAQRP</sequence>
<protein>
    <submittedName>
        <fullName evidence="1">Uncharacterized protein</fullName>
    </submittedName>
</protein>
<dbReference type="Proteomes" id="UP001476798">
    <property type="component" value="Unassembled WGS sequence"/>
</dbReference>
<accession>A0ABV0PLK3</accession>
<keyword evidence="2" id="KW-1185">Reference proteome</keyword>
<reference evidence="1 2" key="1">
    <citation type="submission" date="2021-06" db="EMBL/GenBank/DDBJ databases">
        <authorList>
            <person name="Palmer J.M."/>
        </authorList>
    </citation>
    <scope>NUCLEOTIDE SEQUENCE [LARGE SCALE GENOMIC DNA]</scope>
    <source>
        <strain evidence="1 2">GA_2019</strain>
        <tissue evidence="1">Muscle</tissue>
    </source>
</reference>
<organism evidence="1 2">
    <name type="scientific">Goodea atripinnis</name>
    <dbReference type="NCBI Taxonomy" id="208336"/>
    <lineage>
        <taxon>Eukaryota</taxon>
        <taxon>Metazoa</taxon>
        <taxon>Chordata</taxon>
        <taxon>Craniata</taxon>
        <taxon>Vertebrata</taxon>
        <taxon>Euteleostomi</taxon>
        <taxon>Actinopterygii</taxon>
        <taxon>Neopterygii</taxon>
        <taxon>Teleostei</taxon>
        <taxon>Neoteleostei</taxon>
        <taxon>Acanthomorphata</taxon>
        <taxon>Ovalentaria</taxon>
        <taxon>Atherinomorphae</taxon>
        <taxon>Cyprinodontiformes</taxon>
        <taxon>Goodeidae</taxon>
        <taxon>Goodea</taxon>
    </lineage>
</organism>